<reference evidence="1" key="1">
    <citation type="submission" date="2017-05" db="UniProtKB">
        <authorList>
            <consortium name="EnsemblMetazoa"/>
        </authorList>
    </citation>
    <scope>IDENTIFICATION</scope>
</reference>
<dbReference type="InParanoid" id="A0A1X7T6S2"/>
<evidence type="ECO:0000313" key="1">
    <source>
        <dbReference type="EnsemblMetazoa" id="Aqu2.1.10213_001"/>
    </source>
</evidence>
<name>A0A1X7T6S2_AMPQE</name>
<sequence length="114" mass="13111">TVAVLPRFCLLPYQSKQYNGMWPPGAKVFYGHVLKRGAFAFLFFNSEFKSDIKRLNGEVYLFESKEIWAVILQSTFGMSDVSQLSFVCSLHSTRLIEHSIDHQKHLGWTSSLFC</sequence>
<protein>
    <submittedName>
        <fullName evidence="1">Uncharacterized protein</fullName>
    </submittedName>
</protein>
<organism evidence="1">
    <name type="scientific">Amphimedon queenslandica</name>
    <name type="common">Sponge</name>
    <dbReference type="NCBI Taxonomy" id="400682"/>
    <lineage>
        <taxon>Eukaryota</taxon>
        <taxon>Metazoa</taxon>
        <taxon>Porifera</taxon>
        <taxon>Demospongiae</taxon>
        <taxon>Heteroscleromorpha</taxon>
        <taxon>Haplosclerida</taxon>
        <taxon>Niphatidae</taxon>
        <taxon>Amphimedon</taxon>
    </lineage>
</organism>
<proteinExistence type="predicted"/>
<dbReference type="EnsemblMetazoa" id="Aqu2.1.10213_001">
    <property type="protein sequence ID" value="Aqu2.1.10213_001"/>
    <property type="gene ID" value="Aqu2.1.10213"/>
</dbReference>
<accession>A0A1X7T6S2</accession>
<dbReference type="AlphaFoldDB" id="A0A1X7T6S2"/>